<dbReference type="Proteomes" id="UP000509458">
    <property type="component" value="Chromosome"/>
</dbReference>
<sequence>MKKIILFCLLTSSSVFSEQHDHEQFLLQAVKIGKQVQEKTKGKTIVERISFTEGFAKDFSNNPIALDIIMQGLSVEYSFAGAHRNALTTRDRTAEIESSSVEGLADYNAKSAVVEILERAQTHKIVMVNEAHDIAQHRVLTYRLLKGLWKQGYRYFAAETLSSSATLQIDKGFITKEVGYYTREALYANLVLTAKEIGFEIVSYDQHKPSTLNTIDERETNSALTLKEKVFDKDPNAKIIIHVGYSHINEEKWLASKLQKYTGLETLTIDQTTRIERSNIKYEHPTYSRAVKNVELQEPFTFVKSNEIWSSDSNKWDISVFWPRTSYLNGRPKWASLGRDNYNVNTNDCKNSYPCMVEVFKFNRKNEVPLDRVLISSKNDHKSVFLSQGDNIIVTTDSNGNQINKIIIQN</sequence>
<evidence type="ECO:0000313" key="1">
    <source>
        <dbReference type="EMBL" id="CAB9494294.1"/>
    </source>
</evidence>
<dbReference type="RefSeq" id="WP_179983681.1">
    <property type="nucleotide sequence ID" value="NZ_LR812090.1"/>
</dbReference>
<gene>
    <name evidence="1" type="ORF">ALFOR1_31264</name>
</gene>
<accession>A0A6T9Y1Y3</accession>
<reference evidence="1 2" key="1">
    <citation type="submission" date="2020-06" db="EMBL/GenBank/DDBJ databases">
        <authorList>
            <person name="Duchaud E."/>
        </authorList>
    </citation>
    <scope>NUCLEOTIDE SEQUENCE [LARGE SCALE GENOMIC DNA]</scope>
    <source>
        <strain evidence="1">Alteromonas fortis</strain>
    </source>
</reference>
<dbReference type="EMBL" id="LR812090">
    <property type="protein sequence ID" value="CAB9494294.1"/>
    <property type="molecule type" value="Genomic_DNA"/>
</dbReference>
<evidence type="ECO:0000313" key="2">
    <source>
        <dbReference type="Proteomes" id="UP000509458"/>
    </source>
</evidence>
<protein>
    <submittedName>
        <fullName evidence="1">Uncharacterized protein</fullName>
    </submittedName>
</protein>
<name>A0A6T9Y1Y3_ALTMA</name>
<organism evidence="1 2">
    <name type="scientific">Alteromonas macleodii</name>
    <name type="common">Pseudoalteromonas macleodii</name>
    <dbReference type="NCBI Taxonomy" id="28108"/>
    <lineage>
        <taxon>Bacteria</taxon>
        <taxon>Pseudomonadati</taxon>
        <taxon>Pseudomonadota</taxon>
        <taxon>Gammaproteobacteria</taxon>
        <taxon>Alteromonadales</taxon>
        <taxon>Alteromonadaceae</taxon>
        <taxon>Alteromonas/Salinimonas group</taxon>
        <taxon>Alteromonas</taxon>
    </lineage>
</organism>
<dbReference type="AlphaFoldDB" id="A0A6T9Y1Y3"/>
<dbReference type="SUPFAM" id="SSF159501">
    <property type="entry name" value="EreA/ChaN-like"/>
    <property type="match status" value="1"/>
</dbReference>
<proteinExistence type="predicted"/>